<dbReference type="RefSeq" id="XP_033659358.1">
    <property type="nucleotide sequence ID" value="XM_033814819.1"/>
</dbReference>
<dbReference type="Proteomes" id="UP000799537">
    <property type="component" value="Unassembled WGS sequence"/>
</dbReference>
<dbReference type="OrthoDB" id="270167at2759"/>
<dbReference type="InterPro" id="IPR010730">
    <property type="entry name" value="HET"/>
</dbReference>
<keyword evidence="3" id="KW-1185">Reference proteome</keyword>
<accession>A0A6A6BY64</accession>
<gene>
    <name evidence="2" type="ORF">M409DRAFT_61628</name>
</gene>
<dbReference type="AlphaFoldDB" id="A0A6A6BY64"/>
<dbReference type="EMBL" id="ML993662">
    <property type="protein sequence ID" value="KAF2158469.1"/>
    <property type="molecule type" value="Genomic_DNA"/>
</dbReference>
<proteinExistence type="predicted"/>
<name>A0A6A6BY64_ZASCE</name>
<sequence>MATNVREPDDRQTTISRILHQRNSNLVSELLDIQNYAMNVGKAHKWVQNPLCLRFRRSSPRTFQGVRNRNLEQRFVALSWTWDPSTHESDKVGNYWVEHSHTGEVVGVKVRNCIIDRATKYLLFTGFDIFWIDRICINQDDQEEKQEAMNSMDLIYKHANKSVALLSTPIRSQSELCILVRLVSGEFAFSTGGHCKLSQSVSWTTMKKAMQVLRRITKDSWWTRAWTLQEEYVAGVKMDILLPLGPGVGSIPGSGDIPGEYCVSATHFRTQATIFLEACLGCTNILKQQANRSWTRYKTLCLKTRNVVAKYNIILAEPMSARIHADVGRRNITRPWDSLAIIANSCGYGVRLDGKALLQRKQSLSLSLLTQYLLNGEITCSDWHAKGFLDFSVDRLLQKATLASWKLPDISRQLTFLKHCRFGPVEIYESGVRTSGLLWELKSDDRIRTSTFDLPKVDEITRMHLQKSPWKSMELYALTLQLQRNHHEVALRLERYIQGRRSGHTWTGSGYMDLMAWDLIQAVQQGYVLRIGYLKNTRAGSIFIPELKDIWRPMHVFSTWYSGQMHEYQLDKYVSTEVSIKADGVLGPLKWVRGLLLLHETVMYSITLKSF</sequence>
<dbReference type="PANTHER" id="PTHR24148:SF64">
    <property type="entry name" value="HETEROKARYON INCOMPATIBILITY DOMAIN-CONTAINING PROTEIN"/>
    <property type="match status" value="1"/>
</dbReference>
<dbReference type="GeneID" id="54568091"/>
<dbReference type="PANTHER" id="PTHR24148">
    <property type="entry name" value="ANKYRIN REPEAT DOMAIN-CONTAINING PROTEIN 39 HOMOLOG-RELATED"/>
    <property type="match status" value="1"/>
</dbReference>
<evidence type="ECO:0000313" key="2">
    <source>
        <dbReference type="EMBL" id="KAF2158469.1"/>
    </source>
</evidence>
<dbReference type="Pfam" id="PF06985">
    <property type="entry name" value="HET"/>
    <property type="match status" value="1"/>
</dbReference>
<dbReference type="InterPro" id="IPR052895">
    <property type="entry name" value="HetReg/Transcr_Mod"/>
</dbReference>
<protein>
    <recommendedName>
        <fullName evidence="1">Heterokaryon incompatibility domain-containing protein</fullName>
    </recommendedName>
</protein>
<reference evidence="2" key="1">
    <citation type="journal article" date="2020" name="Stud. Mycol.">
        <title>101 Dothideomycetes genomes: a test case for predicting lifestyles and emergence of pathogens.</title>
        <authorList>
            <person name="Haridas S."/>
            <person name="Albert R."/>
            <person name="Binder M."/>
            <person name="Bloem J."/>
            <person name="Labutti K."/>
            <person name="Salamov A."/>
            <person name="Andreopoulos B."/>
            <person name="Baker S."/>
            <person name="Barry K."/>
            <person name="Bills G."/>
            <person name="Bluhm B."/>
            <person name="Cannon C."/>
            <person name="Castanera R."/>
            <person name="Culley D."/>
            <person name="Daum C."/>
            <person name="Ezra D."/>
            <person name="Gonzalez J."/>
            <person name="Henrissat B."/>
            <person name="Kuo A."/>
            <person name="Liang C."/>
            <person name="Lipzen A."/>
            <person name="Lutzoni F."/>
            <person name="Magnuson J."/>
            <person name="Mondo S."/>
            <person name="Nolan M."/>
            <person name="Ohm R."/>
            <person name="Pangilinan J."/>
            <person name="Park H.-J."/>
            <person name="Ramirez L."/>
            <person name="Alfaro M."/>
            <person name="Sun H."/>
            <person name="Tritt A."/>
            <person name="Yoshinaga Y."/>
            <person name="Zwiers L.-H."/>
            <person name="Turgeon B."/>
            <person name="Goodwin S."/>
            <person name="Spatafora J."/>
            <person name="Crous P."/>
            <person name="Grigoriev I."/>
        </authorList>
    </citation>
    <scope>NUCLEOTIDE SEQUENCE</scope>
    <source>
        <strain evidence="2">ATCC 36951</strain>
    </source>
</reference>
<evidence type="ECO:0000313" key="3">
    <source>
        <dbReference type="Proteomes" id="UP000799537"/>
    </source>
</evidence>
<evidence type="ECO:0000259" key="1">
    <source>
        <dbReference type="Pfam" id="PF06985"/>
    </source>
</evidence>
<organism evidence="2 3">
    <name type="scientific">Zasmidium cellare ATCC 36951</name>
    <dbReference type="NCBI Taxonomy" id="1080233"/>
    <lineage>
        <taxon>Eukaryota</taxon>
        <taxon>Fungi</taxon>
        <taxon>Dikarya</taxon>
        <taxon>Ascomycota</taxon>
        <taxon>Pezizomycotina</taxon>
        <taxon>Dothideomycetes</taxon>
        <taxon>Dothideomycetidae</taxon>
        <taxon>Mycosphaerellales</taxon>
        <taxon>Mycosphaerellaceae</taxon>
        <taxon>Zasmidium</taxon>
    </lineage>
</organism>
<feature type="domain" description="Heterokaryon incompatibility" evidence="1">
    <location>
        <begin position="75"/>
        <end position="230"/>
    </location>
</feature>